<dbReference type="Gene3D" id="1.20.1250.20">
    <property type="entry name" value="MFS general substrate transporter like domains"/>
    <property type="match status" value="1"/>
</dbReference>
<dbReference type="InterPro" id="IPR036259">
    <property type="entry name" value="MFS_trans_sf"/>
</dbReference>
<evidence type="ECO:0000313" key="11">
    <source>
        <dbReference type="Proteomes" id="UP001597478"/>
    </source>
</evidence>
<dbReference type="InterPro" id="IPR020846">
    <property type="entry name" value="MFS_dom"/>
</dbReference>
<keyword evidence="2" id="KW-0813">Transport</keyword>
<gene>
    <name evidence="10" type="ORF">ACFS2C_09005</name>
</gene>
<keyword evidence="11" id="KW-1185">Reference proteome</keyword>
<comment type="caution">
    <text evidence="10">The sequence shown here is derived from an EMBL/GenBank/DDBJ whole genome shotgun (WGS) entry which is preliminary data.</text>
</comment>
<protein>
    <submittedName>
        <fullName evidence="10">MFS transporter</fullName>
    </submittedName>
</protein>
<feature type="domain" description="Major facilitator superfamily (MFS) profile" evidence="9">
    <location>
        <begin position="14"/>
        <end position="493"/>
    </location>
</feature>
<evidence type="ECO:0000256" key="4">
    <source>
        <dbReference type="ARBA" id="ARBA00022692"/>
    </source>
</evidence>
<evidence type="ECO:0000256" key="7">
    <source>
        <dbReference type="SAM" id="MobiDB-lite"/>
    </source>
</evidence>
<dbReference type="PROSITE" id="PS50850">
    <property type="entry name" value="MFS"/>
    <property type="match status" value="1"/>
</dbReference>
<evidence type="ECO:0000256" key="5">
    <source>
        <dbReference type="ARBA" id="ARBA00022989"/>
    </source>
</evidence>
<evidence type="ECO:0000256" key="6">
    <source>
        <dbReference type="ARBA" id="ARBA00023136"/>
    </source>
</evidence>
<feature type="transmembrane region" description="Helical" evidence="8">
    <location>
        <begin position="12"/>
        <end position="37"/>
    </location>
</feature>
<feature type="transmembrane region" description="Helical" evidence="8">
    <location>
        <begin position="404"/>
        <end position="423"/>
    </location>
</feature>
<evidence type="ECO:0000256" key="1">
    <source>
        <dbReference type="ARBA" id="ARBA00004651"/>
    </source>
</evidence>
<feature type="transmembrane region" description="Helical" evidence="8">
    <location>
        <begin position="304"/>
        <end position="324"/>
    </location>
</feature>
<keyword evidence="3" id="KW-1003">Cell membrane</keyword>
<feature type="transmembrane region" description="Helical" evidence="8">
    <location>
        <begin position="357"/>
        <end position="383"/>
    </location>
</feature>
<dbReference type="Proteomes" id="UP001597478">
    <property type="component" value="Unassembled WGS sequence"/>
</dbReference>
<keyword evidence="4 8" id="KW-0812">Transmembrane</keyword>
<accession>A0ABW5W7N6</accession>
<dbReference type="PANTHER" id="PTHR42718">
    <property type="entry name" value="MAJOR FACILITATOR SUPERFAMILY MULTIDRUG TRANSPORTER MFSC"/>
    <property type="match status" value="1"/>
</dbReference>
<organism evidence="10 11">
    <name type="scientific">Prauserella oleivorans</name>
    <dbReference type="NCBI Taxonomy" id="1478153"/>
    <lineage>
        <taxon>Bacteria</taxon>
        <taxon>Bacillati</taxon>
        <taxon>Actinomycetota</taxon>
        <taxon>Actinomycetes</taxon>
        <taxon>Pseudonocardiales</taxon>
        <taxon>Pseudonocardiaceae</taxon>
        <taxon>Prauserella</taxon>
    </lineage>
</organism>
<evidence type="ECO:0000256" key="8">
    <source>
        <dbReference type="SAM" id="Phobius"/>
    </source>
</evidence>
<dbReference type="Pfam" id="PF07690">
    <property type="entry name" value="MFS_1"/>
    <property type="match status" value="1"/>
</dbReference>
<reference evidence="11" key="1">
    <citation type="journal article" date="2019" name="Int. J. Syst. Evol. Microbiol.">
        <title>The Global Catalogue of Microorganisms (GCM) 10K type strain sequencing project: providing services to taxonomists for standard genome sequencing and annotation.</title>
        <authorList>
            <consortium name="The Broad Institute Genomics Platform"/>
            <consortium name="The Broad Institute Genome Sequencing Center for Infectious Disease"/>
            <person name="Wu L."/>
            <person name="Ma J."/>
        </authorList>
    </citation>
    <scope>NUCLEOTIDE SEQUENCE [LARGE SCALE GENOMIC DNA]</scope>
    <source>
        <strain evidence="11">IBRC-M 10906</strain>
    </source>
</reference>
<dbReference type="CDD" id="cd17321">
    <property type="entry name" value="MFS_MMR_MDR_like"/>
    <property type="match status" value="1"/>
</dbReference>
<feature type="transmembrane region" description="Helical" evidence="8">
    <location>
        <begin position="468"/>
        <end position="488"/>
    </location>
</feature>
<feature type="transmembrane region" description="Helical" evidence="8">
    <location>
        <begin position="202"/>
        <end position="223"/>
    </location>
</feature>
<feature type="transmembrane region" description="Helical" evidence="8">
    <location>
        <begin position="267"/>
        <end position="292"/>
    </location>
</feature>
<evidence type="ECO:0000256" key="2">
    <source>
        <dbReference type="ARBA" id="ARBA00022448"/>
    </source>
</evidence>
<feature type="transmembrane region" description="Helical" evidence="8">
    <location>
        <begin position="49"/>
        <end position="68"/>
    </location>
</feature>
<name>A0ABW5W7N6_9PSEU</name>
<dbReference type="Gene3D" id="1.20.1720.10">
    <property type="entry name" value="Multidrug resistance protein D"/>
    <property type="match status" value="1"/>
</dbReference>
<keyword evidence="6 8" id="KW-0472">Membrane</keyword>
<sequence>MVAASRATARTWFGLAILLLPALLTAMDISVLFVAAPEITEALRPTAEQWLWAMDIYGFVIAGLLITMGSLGDRIGRKRLLLAGAVLFGAASLLLAYAPTAELLIAGRALLAIGGATLAPSTLSLIRGMFAADDQRRIAIGAWTAAFSGGAVAGPIIGGLLLEHFWWGSVFLINVPVMILLVTAGPVLIAESRGAEHTRFDLAGAALSLVGVPGLVFALKHTAGHGLDATGAVAALAGVAGLAAFVVRQRRIPHALVDVALFRLPAFSVAIGANTVVSMATVGLGALAFTFLQAVHGLSALQSALWALPTFAGSLTGAGVAAWLGARVRPAAVLAAGLLAAAAGFAVVAFGSPETTVVAFIGGYTVLSLGVGVTATVANSLVLGTAPAERAGAASGISETSTEFGGALGIAVFGAISSAVYGAGMAGVADADPAATETVTAALAVAARAAEPLATTLRDTALAAYTDGVTMAALAGMVLTAVAAALTLHARRTVDRTAPAGSPPGQHRAPEAGSR</sequence>
<dbReference type="PANTHER" id="PTHR42718:SF47">
    <property type="entry name" value="METHYL VIOLOGEN RESISTANCE PROTEIN SMVA"/>
    <property type="match status" value="1"/>
</dbReference>
<proteinExistence type="predicted"/>
<evidence type="ECO:0000259" key="9">
    <source>
        <dbReference type="PROSITE" id="PS50850"/>
    </source>
</evidence>
<feature type="transmembrane region" description="Helical" evidence="8">
    <location>
        <begin position="80"/>
        <end position="99"/>
    </location>
</feature>
<evidence type="ECO:0000313" key="10">
    <source>
        <dbReference type="EMBL" id="MFD2799530.1"/>
    </source>
</evidence>
<feature type="transmembrane region" description="Helical" evidence="8">
    <location>
        <begin position="229"/>
        <end position="247"/>
    </location>
</feature>
<feature type="region of interest" description="Disordered" evidence="7">
    <location>
        <begin position="495"/>
        <end position="515"/>
    </location>
</feature>
<dbReference type="InterPro" id="IPR011701">
    <property type="entry name" value="MFS"/>
</dbReference>
<feature type="transmembrane region" description="Helical" evidence="8">
    <location>
        <begin position="105"/>
        <end position="126"/>
    </location>
</feature>
<feature type="transmembrane region" description="Helical" evidence="8">
    <location>
        <begin position="331"/>
        <end position="351"/>
    </location>
</feature>
<comment type="subcellular location">
    <subcellularLocation>
        <location evidence="1">Cell membrane</location>
        <topology evidence="1">Multi-pass membrane protein</topology>
    </subcellularLocation>
</comment>
<feature type="transmembrane region" description="Helical" evidence="8">
    <location>
        <begin position="138"/>
        <end position="160"/>
    </location>
</feature>
<feature type="transmembrane region" description="Helical" evidence="8">
    <location>
        <begin position="166"/>
        <end position="190"/>
    </location>
</feature>
<dbReference type="RefSeq" id="WP_377389089.1">
    <property type="nucleotide sequence ID" value="NZ_JBHSAN010000015.1"/>
</dbReference>
<dbReference type="EMBL" id="JBHUOF010000008">
    <property type="protein sequence ID" value="MFD2799530.1"/>
    <property type="molecule type" value="Genomic_DNA"/>
</dbReference>
<dbReference type="SUPFAM" id="SSF103473">
    <property type="entry name" value="MFS general substrate transporter"/>
    <property type="match status" value="1"/>
</dbReference>
<keyword evidence="5 8" id="KW-1133">Transmembrane helix</keyword>
<evidence type="ECO:0000256" key="3">
    <source>
        <dbReference type="ARBA" id="ARBA00022475"/>
    </source>
</evidence>